<dbReference type="GO" id="GO:0008168">
    <property type="term" value="F:methyltransferase activity"/>
    <property type="evidence" value="ECO:0007669"/>
    <property type="project" value="UniProtKB-KW"/>
</dbReference>
<dbReference type="PANTHER" id="PTHR42912">
    <property type="entry name" value="METHYLTRANSFERASE"/>
    <property type="match status" value="1"/>
</dbReference>
<dbReference type="Gene3D" id="3.40.50.150">
    <property type="entry name" value="Vaccinia Virus protein VP39"/>
    <property type="match status" value="1"/>
</dbReference>
<proteinExistence type="predicted"/>
<dbReference type="InterPro" id="IPR041698">
    <property type="entry name" value="Methyltransf_25"/>
</dbReference>
<keyword evidence="2" id="KW-0808">Transferase</keyword>
<dbReference type="InterPro" id="IPR029063">
    <property type="entry name" value="SAM-dependent_MTases_sf"/>
</dbReference>
<sequence>MDDDKTQELRTAHDALADFYVGHLAGWLEDMPVERSVLSLFGELTLAAGLGADVADVGSGTGRLAPYLMGLGLRPHGVDLSPEMVRVARRDHPDATFDVGDLRALPFADASLAGVVCWYSLIFLAPADRPAAFRELARVVQPGGYLVTAWKPGDGTLRRIGASSVEFDRYWLSVDEMESRLAGAGFTTVFQGGRPADERETAPQSYLIVQRNGEITPE</sequence>
<evidence type="ECO:0000313" key="3">
    <source>
        <dbReference type="Proteomes" id="UP000680865"/>
    </source>
</evidence>
<dbReference type="PANTHER" id="PTHR42912:SF93">
    <property type="entry name" value="N6-ADENOSINE-METHYLTRANSFERASE TMT1A"/>
    <property type="match status" value="1"/>
</dbReference>
<accession>A0A919VXE3</accession>
<reference evidence="2" key="1">
    <citation type="submission" date="2021-03" db="EMBL/GenBank/DDBJ databases">
        <title>Whole genome shotgun sequence of Actinoplanes consettensis NBRC 14913.</title>
        <authorList>
            <person name="Komaki H."/>
            <person name="Tamura T."/>
        </authorList>
    </citation>
    <scope>NUCLEOTIDE SEQUENCE</scope>
    <source>
        <strain evidence="2">NBRC 14913</strain>
    </source>
</reference>
<dbReference type="Pfam" id="PF13649">
    <property type="entry name" value="Methyltransf_25"/>
    <property type="match status" value="1"/>
</dbReference>
<gene>
    <name evidence="2" type="ORF">Aco04nite_64720</name>
</gene>
<dbReference type="CDD" id="cd02440">
    <property type="entry name" value="AdoMet_MTases"/>
    <property type="match status" value="1"/>
</dbReference>
<dbReference type="RefSeq" id="WP_244876447.1">
    <property type="nucleotide sequence ID" value="NZ_BAAATW010000031.1"/>
</dbReference>
<organism evidence="2 3">
    <name type="scientific">Winogradskya consettensis</name>
    <dbReference type="NCBI Taxonomy" id="113560"/>
    <lineage>
        <taxon>Bacteria</taxon>
        <taxon>Bacillati</taxon>
        <taxon>Actinomycetota</taxon>
        <taxon>Actinomycetes</taxon>
        <taxon>Micromonosporales</taxon>
        <taxon>Micromonosporaceae</taxon>
        <taxon>Winogradskya</taxon>
    </lineage>
</organism>
<dbReference type="GO" id="GO:0032259">
    <property type="term" value="P:methylation"/>
    <property type="evidence" value="ECO:0007669"/>
    <property type="project" value="UniProtKB-KW"/>
</dbReference>
<dbReference type="Proteomes" id="UP000680865">
    <property type="component" value="Unassembled WGS sequence"/>
</dbReference>
<keyword evidence="2" id="KW-0489">Methyltransferase</keyword>
<protein>
    <submittedName>
        <fullName evidence="2">Methyltransferase</fullName>
    </submittedName>
</protein>
<dbReference type="EMBL" id="BOQP01000037">
    <property type="protein sequence ID" value="GIM79287.1"/>
    <property type="molecule type" value="Genomic_DNA"/>
</dbReference>
<dbReference type="AlphaFoldDB" id="A0A919VXE3"/>
<comment type="caution">
    <text evidence="2">The sequence shown here is derived from an EMBL/GenBank/DDBJ whole genome shotgun (WGS) entry which is preliminary data.</text>
</comment>
<dbReference type="SUPFAM" id="SSF53335">
    <property type="entry name" value="S-adenosyl-L-methionine-dependent methyltransferases"/>
    <property type="match status" value="1"/>
</dbReference>
<feature type="domain" description="Methyltransferase" evidence="1">
    <location>
        <begin position="54"/>
        <end position="144"/>
    </location>
</feature>
<evidence type="ECO:0000259" key="1">
    <source>
        <dbReference type="Pfam" id="PF13649"/>
    </source>
</evidence>
<keyword evidence="3" id="KW-1185">Reference proteome</keyword>
<name>A0A919VXE3_9ACTN</name>
<dbReference type="InterPro" id="IPR050508">
    <property type="entry name" value="Methyltransf_Superfamily"/>
</dbReference>
<evidence type="ECO:0000313" key="2">
    <source>
        <dbReference type="EMBL" id="GIM79287.1"/>
    </source>
</evidence>